<protein>
    <submittedName>
        <fullName evidence="1">Uncharacterized protein</fullName>
    </submittedName>
</protein>
<dbReference type="EMBL" id="CABFJX010000246">
    <property type="protein sequence ID" value="VTT69240.1"/>
    <property type="molecule type" value="Genomic_DNA"/>
</dbReference>
<evidence type="ECO:0000313" key="2">
    <source>
        <dbReference type="Proteomes" id="UP000760494"/>
    </source>
</evidence>
<sequence length="75" mass="8840">MIKDVGALQDPIVDFVRLKEEMLDPTPSNVLIRLACHPASCSRSHRRLQFRQPMRRWTPTFFSNQNSFIRHYGII</sequence>
<organism evidence="1 2">
    <name type="scientific">Fusarium fujikuroi</name>
    <name type="common">Bakanae and foot rot disease fungus</name>
    <name type="synonym">Gibberella fujikuroi</name>
    <dbReference type="NCBI Taxonomy" id="5127"/>
    <lineage>
        <taxon>Eukaryota</taxon>
        <taxon>Fungi</taxon>
        <taxon>Dikarya</taxon>
        <taxon>Ascomycota</taxon>
        <taxon>Pezizomycotina</taxon>
        <taxon>Sordariomycetes</taxon>
        <taxon>Hypocreomycetidae</taxon>
        <taxon>Hypocreales</taxon>
        <taxon>Nectriaceae</taxon>
        <taxon>Fusarium</taxon>
        <taxon>Fusarium fujikuroi species complex</taxon>
    </lineage>
</organism>
<dbReference type="Proteomes" id="UP000760494">
    <property type="component" value="Unassembled WGS sequence"/>
</dbReference>
<name>A0A9Q9UCG1_FUSFU</name>
<evidence type="ECO:0000313" key="1">
    <source>
        <dbReference type="EMBL" id="VTT69240.1"/>
    </source>
</evidence>
<gene>
    <name evidence="1" type="ORF">C2S_7403</name>
</gene>
<comment type="caution">
    <text evidence="1">The sequence shown here is derived from an EMBL/GenBank/DDBJ whole genome shotgun (WGS) entry which is preliminary data.</text>
</comment>
<proteinExistence type="predicted"/>
<reference evidence="1" key="1">
    <citation type="submission" date="2019-05" db="EMBL/GenBank/DDBJ databases">
        <authorList>
            <person name="Piombo E."/>
        </authorList>
    </citation>
    <scope>NUCLEOTIDE SEQUENCE</scope>
    <source>
        <strain evidence="1">C2S</strain>
    </source>
</reference>
<dbReference type="AlphaFoldDB" id="A0A9Q9UCG1"/>
<accession>A0A9Q9UCG1</accession>